<organism evidence="2 4">
    <name type="scientific">Medicago truncatula</name>
    <name type="common">Barrel medic</name>
    <name type="synonym">Medicago tribuloides</name>
    <dbReference type="NCBI Taxonomy" id="3880"/>
    <lineage>
        <taxon>Eukaryota</taxon>
        <taxon>Viridiplantae</taxon>
        <taxon>Streptophyta</taxon>
        <taxon>Embryophyta</taxon>
        <taxon>Tracheophyta</taxon>
        <taxon>Spermatophyta</taxon>
        <taxon>Magnoliopsida</taxon>
        <taxon>eudicotyledons</taxon>
        <taxon>Gunneridae</taxon>
        <taxon>Pentapetalae</taxon>
        <taxon>rosids</taxon>
        <taxon>fabids</taxon>
        <taxon>Fabales</taxon>
        <taxon>Fabaceae</taxon>
        <taxon>Papilionoideae</taxon>
        <taxon>50 kb inversion clade</taxon>
        <taxon>NPAAA clade</taxon>
        <taxon>Hologalegina</taxon>
        <taxon>IRL clade</taxon>
        <taxon>Trifolieae</taxon>
        <taxon>Medicago</taxon>
    </lineage>
</organism>
<proteinExistence type="predicted"/>
<dbReference type="PANTHER" id="PTHR33673:SF38">
    <property type="entry name" value="CHROMODOMAIN-HELICASE-DNA-BINDING PROTEIN 7-LIKE"/>
    <property type="match status" value="1"/>
</dbReference>
<protein>
    <submittedName>
        <fullName evidence="2 3">Uncharacterized protein</fullName>
    </submittedName>
</protein>
<dbReference type="HOGENOM" id="CLU_421749_0_0_1"/>
<evidence type="ECO:0000313" key="4">
    <source>
        <dbReference type="Proteomes" id="UP000002051"/>
    </source>
</evidence>
<feature type="compositionally biased region" description="Low complexity" evidence="1">
    <location>
        <begin position="490"/>
        <end position="503"/>
    </location>
</feature>
<feature type="compositionally biased region" description="Low complexity" evidence="1">
    <location>
        <begin position="530"/>
        <end position="540"/>
    </location>
</feature>
<feature type="region of interest" description="Disordered" evidence="1">
    <location>
        <begin position="245"/>
        <end position="312"/>
    </location>
</feature>
<feature type="region of interest" description="Disordered" evidence="1">
    <location>
        <begin position="144"/>
        <end position="164"/>
    </location>
</feature>
<feature type="compositionally biased region" description="Basic and acidic residues" evidence="1">
    <location>
        <begin position="392"/>
        <end position="409"/>
    </location>
</feature>
<feature type="compositionally biased region" description="Basic and acidic residues" evidence="1">
    <location>
        <begin position="303"/>
        <end position="312"/>
    </location>
</feature>
<reference evidence="2 4" key="1">
    <citation type="journal article" date="2011" name="Nature">
        <title>The Medicago genome provides insight into the evolution of rhizobial symbioses.</title>
        <authorList>
            <person name="Young N.D."/>
            <person name="Debelle F."/>
            <person name="Oldroyd G.E."/>
            <person name="Geurts R."/>
            <person name="Cannon S.B."/>
            <person name="Udvardi M.K."/>
            <person name="Benedito V.A."/>
            <person name="Mayer K.F."/>
            <person name="Gouzy J."/>
            <person name="Schoof H."/>
            <person name="Van de Peer Y."/>
            <person name="Proost S."/>
            <person name="Cook D.R."/>
            <person name="Meyers B.C."/>
            <person name="Spannagl M."/>
            <person name="Cheung F."/>
            <person name="De Mita S."/>
            <person name="Krishnakumar V."/>
            <person name="Gundlach H."/>
            <person name="Zhou S."/>
            <person name="Mudge J."/>
            <person name="Bharti A.K."/>
            <person name="Murray J.D."/>
            <person name="Naoumkina M.A."/>
            <person name="Rosen B."/>
            <person name="Silverstein K.A."/>
            <person name="Tang H."/>
            <person name="Rombauts S."/>
            <person name="Zhao P.X."/>
            <person name="Zhou P."/>
            <person name="Barbe V."/>
            <person name="Bardou P."/>
            <person name="Bechner M."/>
            <person name="Bellec A."/>
            <person name="Berger A."/>
            <person name="Berges H."/>
            <person name="Bidwell S."/>
            <person name="Bisseling T."/>
            <person name="Choisne N."/>
            <person name="Couloux A."/>
            <person name="Denny R."/>
            <person name="Deshpande S."/>
            <person name="Dai X."/>
            <person name="Doyle J.J."/>
            <person name="Dudez A.M."/>
            <person name="Farmer A.D."/>
            <person name="Fouteau S."/>
            <person name="Franken C."/>
            <person name="Gibelin C."/>
            <person name="Gish J."/>
            <person name="Goldstein S."/>
            <person name="Gonzalez A.J."/>
            <person name="Green P.J."/>
            <person name="Hallab A."/>
            <person name="Hartog M."/>
            <person name="Hua A."/>
            <person name="Humphray S.J."/>
            <person name="Jeong D.H."/>
            <person name="Jing Y."/>
            <person name="Jocker A."/>
            <person name="Kenton S.M."/>
            <person name="Kim D.J."/>
            <person name="Klee K."/>
            <person name="Lai H."/>
            <person name="Lang C."/>
            <person name="Lin S."/>
            <person name="Macmil S.L."/>
            <person name="Magdelenat G."/>
            <person name="Matthews L."/>
            <person name="McCorrison J."/>
            <person name="Monaghan E.L."/>
            <person name="Mun J.H."/>
            <person name="Najar F.Z."/>
            <person name="Nicholson C."/>
            <person name="Noirot C."/>
            <person name="O'Bleness M."/>
            <person name="Paule C.R."/>
            <person name="Poulain J."/>
            <person name="Prion F."/>
            <person name="Qin B."/>
            <person name="Qu C."/>
            <person name="Retzel E.F."/>
            <person name="Riddle C."/>
            <person name="Sallet E."/>
            <person name="Samain S."/>
            <person name="Samson N."/>
            <person name="Sanders I."/>
            <person name="Saurat O."/>
            <person name="Scarpelli C."/>
            <person name="Schiex T."/>
            <person name="Segurens B."/>
            <person name="Severin A.J."/>
            <person name="Sherrier D.J."/>
            <person name="Shi R."/>
            <person name="Sims S."/>
            <person name="Singer S.R."/>
            <person name="Sinharoy S."/>
            <person name="Sterck L."/>
            <person name="Viollet A."/>
            <person name="Wang B.B."/>
            <person name="Wang K."/>
            <person name="Wang M."/>
            <person name="Wang X."/>
            <person name="Warfsmann J."/>
            <person name="Weissenbach J."/>
            <person name="White D.D."/>
            <person name="White J.D."/>
            <person name="Wiley G.B."/>
            <person name="Wincker P."/>
            <person name="Xing Y."/>
            <person name="Yang L."/>
            <person name="Yao Z."/>
            <person name="Ying F."/>
            <person name="Zhai J."/>
            <person name="Zhou L."/>
            <person name="Zuber A."/>
            <person name="Denarie J."/>
            <person name="Dixon R.A."/>
            <person name="May G.D."/>
            <person name="Schwartz D.C."/>
            <person name="Rogers J."/>
            <person name="Quetier F."/>
            <person name="Town C.D."/>
            <person name="Roe B.A."/>
        </authorList>
    </citation>
    <scope>NUCLEOTIDE SEQUENCE [LARGE SCALE GENOMIC DNA]</scope>
    <source>
        <strain evidence="2">A17</strain>
        <strain evidence="3 4">cv. Jemalong A17</strain>
    </source>
</reference>
<accession>G7IZB7</accession>
<feature type="compositionally biased region" description="Polar residues" evidence="1">
    <location>
        <begin position="245"/>
        <end position="271"/>
    </location>
</feature>
<feature type="compositionally biased region" description="Polar residues" evidence="1">
    <location>
        <begin position="146"/>
        <end position="164"/>
    </location>
</feature>
<dbReference type="eggNOG" id="ENOG502S0N9">
    <property type="taxonomic scope" value="Eukaryota"/>
</dbReference>
<feature type="compositionally biased region" description="Polar residues" evidence="1">
    <location>
        <begin position="411"/>
        <end position="421"/>
    </location>
</feature>
<evidence type="ECO:0000313" key="3">
    <source>
        <dbReference type="EnsemblPlants" id="AES69253"/>
    </source>
</evidence>
<feature type="region of interest" description="Disordered" evidence="1">
    <location>
        <begin position="464"/>
        <end position="556"/>
    </location>
</feature>
<name>G7IZB7_MEDTR</name>
<gene>
    <name evidence="3" type="primary">11418604</name>
    <name evidence="2" type="ordered locus">MTR_3g025960</name>
</gene>
<dbReference type="EnsemblPlants" id="AES69253">
    <property type="protein sequence ID" value="AES69253"/>
    <property type="gene ID" value="MTR_3g025960"/>
</dbReference>
<dbReference type="KEGG" id="mtr:11418604"/>
<feature type="compositionally biased region" description="Low complexity" evidence="1">
    <location>
        <begin position="95"/>
        <end position="112"/>
    </location>
</feature>
<dbReference type="OrthoDB" id="1707722at2759"/>
<feature type="compositionally biased region" description="Basic and acidic residues" evidence="1">
    <location>
        <begin position="513"/>
        <end position="529"/>
    </location>
</feature>
<dbReference type="PaxDb" id="3880-AES69253"/>
<reference evidence="2 4" key="2">
    <citation type="journal article" date="2014" name="BMC Genomics">
        <title>An improved genome release (version Mt4.0) for the model legume Medicago truncatula.</title>
        <authorList>
            <person name="Tang H."/>
            <person name="Krishnakumar V."/>
            <person name="Bidwell S."/>
            <person name="Rosen B."/>
            <person name="Chan A."/>
            <person name="Zhou S."/>
            <person name="Gentzbittel L."/>
            <person name="Childs K.L."/>
            <person name="Yandell M."/>
            <person name="Gundlach H."/>
            <person name="Mayer K.F."/>
            <person name="Schwartz D.C."/>
            <person name="Town C.D."/>
        </authorList>
    </citation>
    <scope>GENOME REANNOTATION</scope>
    <source>
        <strain evidence="3 4">cv. Jemalong A17</strain>
    </source>
</reference>
<feature type="region of interest" description="Disordered" evidence="1">
    <location>
        <begin position="47"/>
        <end position="112"/>
    </location>
</feature>
<feature type="region of interest" description="Disordered" evidence="1">
    <location>
        <begin position="1"/>
        <end position="33"/>
    </location>
</feature>
<reference evidence="3" key="3">
    <citation type="submission" date="2015-04" db="UniProtKB">
        <authorList>
            <consortium name="EnsemblPlants"/>
        </authorList>
    </citation>
    <scope>IDENTIFICATION</scope>
    <source>
        <strain evidence="3">cv. Jemalong A17</strain>
    </source>
</reference>
<keyword evidence="4" id="KW-1185">Reference proteome</keyword>
<dbReference type="Proteomes" id="UP000002051">
    <property type="component" value="Chromosome 3"/>
</dbReference>
<dbReference type="AlphaFoldDB" id="G7IZB7"/>
<accession>A0A0C3VD09</accession>
<feature type="compositionally biased region" description="Polar residues" evidence="1">
    <location>
        <begin position="61"/>
        <end position="87"/>
    </location>
</feature>
<feature type="region of interest" description="Disordered" evidence="1">
    <location>
        <begin position="392"/>
        <end position="432"/>
    </location>
</feature>
<dbReference type="PANTHER" id="PTHR33673">
    <property type="entry name" value="SUPPRESSOR SRP40-LIKE PROTEIN"/>
    <property type="match status" value="1"/>
</dbReference>
<feature type="compositionally biased region" description="Polar residues" evidence="1">
    <location>
        <begin position="1"/>
        <end position="26"/>
    </location>
</feature>
<feature type="compositionally biased region" description="Low complexity" evidence="1">
    <location>
        <begin position="47"/>
        <end position="60"/>
    </location>
</feature>
<evidence type="ECO:0000313" key="2">
    <source>
        <dbReference type="EMBL" id="AES69253.2"/>
    </source>
</evidence>
<evidence type="ECO:0000256" key="1">
    <source>
        <dbReference type="SAM" id="MobiDB-lite"/>
    </source>
</evidence>
<sequence length="568" mass="62539">MEHESGNGSSINPRTNPSTNLTQSEPFISEEKAELSYDHIHFISNATTTNSTTPHTESSTFLPTNDQTNSSMMQKGVNSHLEANNANPFGDFHPSFPNNSETSSLSSSTSQNPFLLLDDHDTTTNIKHVNTTQSENLHDQVPFESSLHQPSTNESSLGNPFQVPTTSTIIDSNKIVEHHDHGNEWLHQDHWTLPSHDETTQPLHASSSSQELDSLFTLELTQKQELDSATDKKHEDIVANKLNSSVSSFSTAPSETSTQQRVQDSLNASSNTKEDTIVHPKSQTDIVLTSESSDDDIQISSMPKHEKQSSDVDVPKTIQNLPIQMMERQEDPAATSPTDRIPSHVFNRTKSNNQWSTASNESLFSIHMGTMSFSNDIAFLSKSGELDNPIDHNHLSKSSELDKPIDHNHNHNISDGFQTNHHPILPQPQGTKFNAISQNFGEQDGGSRVTEEKAAETMRQVIMESSVKQESKSKGDTASATAAARSKLLSSSNNDHSPHSDGSTRSYAFKVMTDGDKTPSAKRNEDVRNQVKQPVQQNVKGTPAAAQNPKSTPNASQNKWLSCFTCCH</sequence>
<dbReference type="EMBL" id="CM001219">
    <property type="protein sequence ID" value="AES69253.2"/>
    <property type="molecule type" value="Genomic_DNA"/>
</dbReference>